<evidence type="ECO:0000256" key="2">
    <source>
        <dbReference type="ARBA" id="ARBA00023002"/>
    </source>
</evidence>
<evidence type="ECO:0000313" key="4">
    <source>
        <dbReference type="EMBL" id="KAF2654651.1"/>
    </source>
</evidence>
<dbReference type="InterPro" id="IPR036291">
    <property type="entry name" value="NAD(P)-bd_dom_sf"/>
</dbReference>
<accession>A0A6A6T634</accession>
<dbReference type="Proteomes" id="UP000799324">
    <property type="component" value="Unassembled WGS sequence"/>
</dbReference>
<evidence type="ECO:0000256" key="1">
    <source>
        <dbReference type="ARBA" id="ARBA00006484"/>
    </source>
</evidence>
<dbReference type="PRINTS" id="PR00080">
    <property type="entry name" value="SDRFAMILY"/>
</dbReference>
<dbReference type="Gene3D" id="3.40.50.720">
    <property type="entry name" value="NAD(P)-binding Rossmann-like Domain"/>
    <property type="match status" value="1"/>
</dbReference>
<dbReference type="EMBL" id="MU004360">
    <property type="protein sequence ID" value="KAF2654651.1"/>
    <property type="molecule type" value="Genomic_DNA"/>
</dbReference>
<keyword evidence="2" id="KW-0560">Oxidoreductase</keyword>
<comment type="similarity">
    <text evidence="1 3">Belongs to the short-chain dehydrogenases/reductases (SDR) family.</text>
</comment>
<dbReference type="InterPro" id="IPR002347">
    <property type="entry name" value="SDR_fam"/>
</dbReference>
<dbReference type="PANTHER" id="PTHR24320">
    <property type="entry name" value="RETINOL DEHYDROGENASE"/>
    <property type="match status" value="1"/>
</dbReference>
<dbReference type="PANTHER" id="PTHR24320:SF283">
    <property type="entry name" value="RETINOL DEHYDROGENASE 11"/>
    <property type="match status" value="1"/>
</dbReference>
<sequence length="355" mass="38869">MTSTTVPDFNGKTEASTVASTFPASVKGRTIVITGVNKLGLGYATALALASQAPLKLVLCGRSEAKLQECAKGIHSEYPNVEIRPLIVDLSSQKAVRKAASEILEWEDTPKIDIIINNAGVMNIPERTLSEDGIEMHLATNHLGHFLFTNLLMPKVLAAAKDAQPGSTRIINLSSMGIMTSGFRLSDPNFEKPGSELPESEQPNYPIFKHFGLDGDESTIYIPLAAYGQAKSAALLFSVALNERLYEKYHVLSLALHPGEIYTELHRTTSKEWLAKVDEARKTPEMALKTPEQGSSTTLVAALDPKLGKPNDDGYGQFLSDCQISRMPPPSRLDKNIAAKLWDMSEGWVEEKFVW</sequence>
<protein>
    <submittedName>
        <fullName evidence="4">NAD(P)-binding protein</fullName>
    </submittedName>
</protein>
<dbReference type="Pfam" id="PF00106">
    <property type="entry name" value="adh_short"/>
    <property type="match status" value="1"/>
</dbReference>
<evidence type="ECO:0000256" key="3">
    <source>
        <dbReference type="RuleBase" id="RU000363"/>
    </source>
</evidence>
<dbReference type="SUPFAM" id="SSF51735">
    <property type="entry name" value="NAD(P)-binding Rossmann-fold domains"/>
    <property type="match status" value="1"/>
</dbReference>
<gene>
    <name evidence="4" type="ORF">K491DRAFT_679467</name>
</gene>
<keyword evidence="5" id="KW-1185">Reference proteome</keyword>
<dbReference type="GO" id="GO:0016491">
    <property type="term" value="F:oxidoreductase activity"/>
    <property type="evidence" value="ECO:0007669"/>
    <property type="project" value="UniProtKB-KW"/>
</dbReference>
<dbReference type="OrthoDB" id="191139at2759"/>
<dbReference type="AlphaFoldDB" id="A0A6A6T634"/>
<organism evidence="4 5">
    <name type="scientific">Lophiostoma macrostomum CBS 122681</name>
    <dbReference type="NCBI Taxonomy" id="1314788"/>
    <lineage>
        <taxon>Eukaryota</taxon>
        <taxon>Fungi</taxon>
        <taxon>Dikarya</taxon>
        <taxon>Ascomycota</taxon>
        <taxon>Pezizomycotina</taxon>
        <taxon>Dothideomycetes</taxon>
        <taxon>Pleosporomycetidae</taxon>
        <taxon>Pleosporales</taxon>
        <taxon>Lophiostomataceae</taxon>
        <taxon>Lophiostoma</taxon>
    </lineage>
</organism>
<evidence type="ECO:0000313" key="5">
    <source>
        <dbReference type="Proteomes" id="UP000799324"/>
    </source>
</evidence>
<name>A0A6A6T634_9PLEO</name>
<proteinExistence type="inferred from homology"/>
<dbReference type="PRINTS" id="PR00081">
    <property type="entry name" value="GDHRDH"/>
</dbReference>
<reference evidence="4" key="1">
    <citation type="journal article" date="2020" name="Stud. Mycol.">
        <title>101 Dothideomycetes genomes: a test case for predicting lifestyles and emergence of pathogens.</title>
        <authorList>
            <person name="Haridas S."/>
            <person name="Albert R."/>
            <person name="Binder M."/>
            <person name="Bloem J."/>
            <person name="Labutti K."/>
            <person name="Salamov A."/>
            <person name="Andreopoulos B."/>
            <person name="Baker S."/>
            <person name="Barry K."/>
            <person name="Bills G."/>
            <person name="Bluhm B."/>
            <person name="Cannon C."/>
            <person name="Castanera R."/>
            <person name="Culley D."/>
            <person name="Daum C."/>
            <person name="Ezra D."/>
            <person name="Gonzalez J."/>
            <person name="Henrissat B."/>
            <person name="Kuo A."/>
            <person name="Liang C."/>
            <person name="Lipzen A."/>
            <person name="Lutzoni F."/>
            <person name="Magnuson J."/>
            <person name="Mondo S."/>
            <person name="Nolan M."/>
            <person name="Ohm R."/>
            <person name="Pangilinan J."/>
            <person name="Park H.-J."/>
            <person name="Ramirez L."/>
            <person name="Alfaro M."/>
            <person name="Sun H."/>
            <person name="Tritt A."/>
            <person name="Yoshinaga Y."/>
            <person name="Zwiers L.-H."/>
            <person name="Turgeon B."/>
            <person name="Goodwin S."/>
            <person name="Spatafora J."/>
            <person name="Crous P."/>
            <person name="Grigoriev I."/>
        </authorList>
    </citation>
    <scope>NUCLEOTIDE SEQUENCE</scope>
    <source>
        <strain evidence="4">CBS 122681</strain>
    </source>
</reference>